<evidence type="ECO:0000313" key="4">
    <source>
        <dbReference type="Proteomes" id="UP000017700"/>
    </source>
</evidence>
<dbReference type="Proteomes" id="UP000233778">
    <property type="component" value="Chromosome"/>
</dbReference>
<sequence>MVQWQCNLRVSWRMQLFSLLAHGLLVLLILLAPWPDGYMSVWLGLVTLVMFGFIRSQRNIKSRHGEIVLYNENHLRWQHREWQITKRPWVLKNGILLSLRTTEGKGPRRRSLWLASDSMRNEEWRHLCHLLLQHKNWQSDRLM</sequence>
<evidence type="ECO:0000313" key="5">
    <source>
        <dbReference type="Proteomes" id="UP000233778"/>
    </source>
</evidence>
<dbReference type="InterPro" id="IPR009883">
    <property type="entry name" value="YgfX"/>
</dbReference>
<feature type="transmembrane region" description="Helical" evidence="1">
    <location>
        <begin position="12"/>
        <end position="31"/>
    </location>
</feature>
<name>A0A2I5TPM0_SERS3</name>
<evidence type="ECO:0000313" key="3">
    <source>
        <dbReference type="EMBL" id="AUH06508.1"/>
    </source>
</evidence>
<dbReference type="RefSeq" id="WP_037380577.1">
    <property type="nucleotide sequence ID" value="NZ_CP025084.1"/>
</dbReference>
<dbReference type="Pfam" id="PF07254">
    <property type="entry name" value="Cpta_toxin"/>
    <property type="match status" value="1"/>
</dbReference>
<reference evidence="2 5" key="3">
    <citation type="submission" date="2017-11" db="EMBL/GenBank/DDBJ databases">
        <title>Complete genome sequence of Serratia sp. ATCC 39006 LacA.</title>
        <authorList>
            <person name="Hampton H.G."/>
            <person name="Jackson S.A."/>
            <person name="Jauregui R."/>
            <person name="Poulter G.T.M."/>
            <person name="Salmond G.P.C."/>
            <person name="Fineran P.C."/>
        </authorList>
    </citation>
    <scope>NUCLEOTIDE SEQUENCE [LARGE SCALE GENOMIC DNA]</scope>
    <source>
        <strain evidence="2 5">ATCC 39006</strain>
    </source>
</reference>
<keyword evidence="4" id="KW-1185">Reference proteome</keyword>
<dbReference type="PIRSF" id="PIRSF020653">
    <property type="entry name" value="UCP020653"/>
    <property type="match status" value="1"/>
</dbReference>
<keyword evidence="1" id="KW-0472">Membrane</keyword>
<organism evidence="3 4">
    <name type="scientific">Serratia sp. (strain ATCC 39006)</name>
    <name type="common">Prodigiosinella confusarubida</name>
    <dbReference type="NCBI Taxonomy" id="104623"/>
    <lineage>
        <taxon>Bacteria</taxon>
        <taxon>Pseudomonadati</taxon>
        <taxon>Pseudomonadota</taxon>
        <taxon>Gammaproteobacteria</taxon>
        <taxon>Enterobacterales</taxon>
        <taxon>Pectobacteriaceae</taxon>
        <taxon>Prodigiosinella</taxon>
    </lineage>
</organism>
<dbReference type="EMBL" id="CP025084">
    <property type="protein sequence ID" value="AUH06508.1"/>
    <property type="molecule type" value="Genomic_DNA"/>
</dbReference>
<reference evidence="3" key="4">
    <citation type="submission" date="2017-11" db="EMBL/GenBank/DDBJ databases">
        <title>Complete genome sequence of Serratia sp. ATCC 39006.</title>
        <authorList>
            <person name="Hampton H.G."/>
            <person name="Jackson S.A."/>
            <person name="Jauregui R."/>
            <person name="Poulter G.T.M."/>
            <person name="Salmond G.P.C."/>
            <person name="Fineran P.C."/>
        </authorList>
    </citation>
    <scope>NUCLEOTIDE SEQUENCE</scope>
    <source>
        <strain evidence="3">ATCC 39006</strain>
    </source>
</reference>
<evidence type="ECO:0000256" key="1">
    <source>
        <dbReference type="SAM" id="Phobius"/>
    </source>
</evidence>
<keyword evidence="1" id="KW-0812">Transmembrane</keyword>
<reference evidence="3" key="2">
    <citation type="submission" date="2013-09" db="EMBL/GenBank/DDBJ databases">
        <authorList>
            <person name="Wang G."/>
            <person name="Yang Y."/>
            <person name="Su Y."/>
        </authorList>
    </citation>
    <scope>NUCLEOTIDE SEQUENCE</scope>
    <source>
        <strain evidence="3">ATCC 39006</strain>
    </source>
</reference>
<evidence type="ECO:0008006" key="6">
    <source>
        <dbReference type="Google" id="ProtNLM"/>
    </source>
</evidence>
<feature type="transmembrane region" description="Helical" evidence="1">
    <location>
        <begin position="37"/>
        <end position="54"/>
    </location>
</feature>
<proteinExistence type="predicted"/>
<gene>
    <name evidence="2" type="ORF">CWC46_21765</name>
    <name evidence="3" type="ORF">Ser39006_021755</name>
</gene>
<keyword evidence="1" id="KW-1133">Transmembrane helix</keyword>
<dbReference type="Proteomes" id="UP000017700">
    <property type="component" value="Chromosome"/>
</dbReference>
<dbReference type="EMBL" id="CP025085">
    <property type="protein sequence ID" value="AUH02187.1"/>
    <property type="molecule type" value="Genomic_DNA"/>
</dbReference>
<dbReference type="KEGG" id="sera:Ser39006_021755"/>
<dbReference type="OrthoDB" id="7060796at2"/>
<evidence type="ECO:0000313" key="2">
    <source>
        <dbReference type="EMBL" id="AUH02187.1"/>
    </source>
</evidence>
<dbReference type="AlphaFoldDB" id="A0A2I5TPM0"/>
<reference evidence="3 4" key="1">
    <citation type="journal article" date="2013" name="Genome Announc.">
        <title>Draft genome sequence of Serratia sp. strain ATCC 39006, a model bacterium for analysis of the biosynthesis and regulation of prodigiosin, a carbapenem, and gas vesicles.</title>
        <authorList>
            <person name="Fineran P.C."/>
            <person name="Iglesias Cans M.C."/>
            <person name="Ramsay J.P."/>
            <person name="Wilf N.M."/>
            <person name="Cossyleon D."/>
            <person name="McNeil M.B."/>
            <person name="Williamson N.R."/>
            <person name="Monson R.E."/>
            <person name="Becher S.A."/>
            <person name="Stanton J.A."/>
            <person name="Brugger K."/>
            <person name="Brown S.D."/>
            <person name="Salmond G.P."/>
        </authorList>
    </citation>
    <scope>NUCLEOTIDE SEQUENCE [LARGE SCALE GENOMIC DNA]</scope>
    <source>
        <strain evidence="3">ATCC 39006</strain>
        <strain evidence="4">ATCC 39006 / SC 11482</strain>
    </source>
</reference>
<dbReference type="KEGG" id="serq:CWC46_21765"/>
<protein>
    <recommendedName>
        <fullName evidence="6">Toxin CptA</fullName>
    </recommendedName>
</protein>
<accession>A0A2I5TPM0</accession>